<dbReference type="InterPro" id="IPR004143">
    <property type="entry name" value="BPL_LPL_catalytic"/>
</dbReference>
<sequence length="271" mass="30300">MKWRFINTGYSSGAMNMAIDEAILTYHSKGLVPPTLRFYKWNPATVSLGYFQKSGKEVDFEQCKKAGIGVVRRLSGGRAVLHDDELTYSIIVDESCPMIPKTVTESYKLLSQGLLLGFSNLGIEAQLSPVVKMRSGDYTSSACFDAPSTYELTVDGKKIVGSSQVRQQGVLLQHGSILNDLDTEKLFCTIKMDNERLKDRIKSSFTEKATSIRHITGTTLADETLFNAFYEGFTDALGLEIETAELTPEELELAKVLAETKYSRDEWTFRR</sequence>
<dbReference type="eggNOG" id="COG0095">
    <property type="taxonomic scope" value="Bacteria"/>
</dbReference>
<evidence type="ECO:0000313" key="3">
    <source>
        <dbReference type="Proteomes" id="UP000019591"/>
    </source>
</evidence>
<dbReference type="GO" id="GO:0009249">
    <property type="term" value="P:protein lipoylation"/>
    <property type="evidence" value="ECO:0007669"/>
    <property type="project" value="UniProtKB-ARBA"/>
</dbReference>
<dbReference type="CDD" id="cd16443">
    <property type="entry name" value="LplA"/>
    <property type="match status" value="1"/>
</dbReference>
<dbReference type="PANTHER" id="PTHR43679:SF2">
    <property type="entry name" value="OCTANOYL-[GCVH]:PROTEIN N-OCTANOYLTRANSFERASE"/>
    <property type="match status" value="1"/>
</dbReference>
<organism evidence="2 3">
    <name type="scientific">Peptoclostridium acidaminophilum DSM 3953</name>
    <dbReference type="NCBI Taxonomy" id="1286171"/>
    <lineage>
        <taxon>Bacteria</taxon>
        <taxon>Bacillati</taxon>
        <taxon>Bacillota</taxon>
        <taxon>Clostridia</taxon>
        <taxon>Peptostreptococcales</taxon>
        <taxon>Peptoclostridiaceae</taxon>
        <taxon>Peptoclostridium</taxon>
    </lineage>
</organism>
<dbReference type="Proteomes" id="UP000019591">
    <property type="component" value="Chromosome"/>
</dbReference>
<dbReference type="EMBL" id="CP007452">
    <property type="protein sequence ID" value="AHM56149.1"/>
    <property type="molecule type" value="Genomic_DNA"/>
</dbReference>
<dbReference type="SUPFAM" id="SSF55681">
    <property type="entry name" value="Class II aaRS and biotin synthetases"/>
    <property type="match status" value="1"/>
</dbReference>
<reference evidence="2 3" key="1">
    <citation type="journal article" date="2014" name="Genome Announc.">
        <title>Complete Genome Sequence of Amino Acid-Utilizing Eubacterium acidaminophilum al-2 (DSM 3953).</title>
        <authorList>
            <person name="Poehlein A."/>
            <person name="Andreesen J.R."/>
            <person name="Daniel R."/>
        </authorList>
    </citation>
    <scope>NUCLEOTIDE SEQUENCE [LARGE SCALE GENOMIC DNA]</scope>
    <source>
        <strain evidence="2 3">DSM 3953</strain>
    </source>
</reference>
<name>W8T329_PEPAC</name>
<dbReference type="RefSeq" id="WP_025435171.1">
    <property type="nucleotide sequence ID" value="NZ_CP007452.1"/>
</dbReference>
<accession>W8T329</accession>
<dbReference type="InterPro" id="IPR045864">
    <property type="entry name" value="aa-tRNA-synth_II/BPL/LPL"/>
</dbReference>
<dbReference type="PROSITE" id="PS51733">
    <property type="entry name" value="BPL_LPL_CATALYTIC"/>
    <property type="match status" value="1"/>
</dbReference>
<gene>
    <name evidence="2" type="ORF">EAL2_c08490</name>
</gene>
<dbReference type="AlphaFoldDB" id="W8T329"/>
<dbReference type="Pfam" id="PF21948">
    <property type="entry name" value="LplA-B_cat"/>
    <property type="match status" value="1"/>
</dbReference>
<dbReference type="STRING" id="1286171.EAL2_c08490"/>
<dbReference type="Gene3D" id="3.30.930.10">
    <property type="entry name" value="Bira Bifunctional Protein, Domain 2"/>
    <property type="match status" value="1"/>
</dbReference>
<keyword evidence="2" id="KW-0436">Ligase</keyword>
<proteinExistence type="predicted"/>
<evidence type="ECO:0000259" key="1">
    <source>
        <dbReference type="PROSITE" id="PS51733"/>
    </source>
</evidence>
<dbReference type="EC" id="6.3.-.-" evidence="2"/>
<dbReference type="KEGG" id="eac:EAL2_c08490"/>
<keyword evidence="3" id="KW-1185">Reference proteome</keyword>
<protein>
    <submittedName>
        <fullName evidence="2">Lipoate protein ligase</fullName>
        <ecNumber evidence="2">6.3.-.-</ecNumber>
    </submittedName>
</protein>
<evidence type="ECO:0000313" key="2">
    <source>
        <dbReference type="EMBL" id="AHM56149.1"/>
    </source>
</evidence>
<dbReference type="GO" id="GO:0016874">
    <property type="term" value="F:ligase activity"/>
    <property type="evidence" value="ECO:0007669"/>
    <property type="project" value="UniProtKB-KW"/>
</dbReference>
<dbReference type="OrthoDB" id="9788148at2"/>
<dbReference type="InterPro" id="IPR050664">
    <property type="entry name" value="Octanoyltrans_LipM/LipL"/>
</dbReference>
<feature type="domain" description="BPL/LPL catalytic" evidence="1">
    <location>
        <begin position="30"/>
        <end position="241"/>
    </location>
</feature>
<dbReference type="GO" id="GO:0016740">
    <property type="term" value="F:transferase activity"/>
    <property type="evidence" value="ECO:0007669"/>
    <property type="project" value="UniProtKB-ARBA"/>
</dbReference>
<dbReference type="GO" id="GO:0140096">
    <property type="term" value="F:catalytic activity, acting on a protein"/>
    <property type="evidence" value="ECO:0007669"/>
    <property type="project" value="UniProtKB-ARBA"/>
</dbReference>
<dbReference type="PANTHER" id="PTHR43679">
    <property type="entry name" value="OCTANOYLTRANSFERASE LIPM-RELATED"/>
    <property type="match status" value="1"/>
</dbReference>
<dbReference type="PATRIC" id="fig|1286171.3.peg.796"/>
<dbReference type="HOGENOM" id="CLU_022986_5_0_9"/>